<dbReference type="EMBL" id="FOVL01000017">
    <property type="protein sequence ID" value="SFN78660.1"/>
    <property type="molecule type" value="Genomic_DNA"/>
</dbReference>
<dbReference type="InterPro" id="IPR036163">
    <property type="entry name" value="HMA_dom_sf"/>
</dbReference>
<gene>
    <name evidence="1" type="ORF">SAMN05660413_02565</name>
</gene>
<reference evidence="1 2" key="1">
    <citation type="submission" date="2016-10" db="EMBL/GenBank/DDBJ databases">
        <authorList>
            <person name="de Groot N.N."/>
        </authorList>
    </citation>
    <scope>NUCLEOTIDE SEQUENCE [LARGE SCALE GENOMIC DNA]</scope>
    <source>
        <strain evidence="1 2">DSM 17794</strain>
    </source>
</reference>
<name>A0A1I5BVD5_9FLAO</name>
<accession>A0A1I5BVD5</accession>
<sequence>MKANIIVKNLKNNGAAQMILKKVSVIPGLSEINIDTERSKISFNYQSDDAVFSLLNTLKNLGHPYIATRRSMAARLNNELLT</sequence>
<proteinExistence type="predicted"/>
<dbReference type="OrthoDB" id="9845501at2"/>
<dbReference type="AlphaFoldDB" id="A0A1I5BVD5"/>
<dbReference type="STRING" id="287099.SAMN05660413_02565"/>
<dbReference type="GO" id="GO:0046872">
    <property type="term" value="F:metal ion binding"/>
    <property type="evidence" value="ECO:0007669"/>
    <property type="project" value="InterPro"/>
</dbReference>
<organism evidence="1 2">
    <name type="scientific">Salegentibacter flavus</name>
    <dbReference type="NCBI Taxonomy" id="287099"/>
    <lineage>
        <taxon>Bacteria</taxon>
        <taxon>Pseudomonadati</taxon>
        <taxon>Bacteroidota</taxon>
        <taxon>Flavobacteriia</taxon>
        <taxon>Flavobacteriales</taxon>
        <taxon>Flavobacteriaceae</taxon>
        <taxon>Salegentibacter</taxon>
    </lineage>
</organism>
<protein>
    <recommendedName>
        <fullName evidence="3">Heavy-metal-associated domain-containing protein</fullName>
    </recommendedName>
</protein>
<dbReference type="RefSeq" id="WP_093410380.1">
    <property type="nucleotide sequence ID" value="NZ_FOVL01000017.1"/>
</dbReference>
<dbReference type="SUPFAM" id="SSF55008">
    <property type="entry name" value="HMA, heavy metal-associated domain"/>
    <property type="match status" value="1"/>
</dbReference>
<keyword evidence="2" id="KW-1185">Reference proteome</keyword>
<evidence type="ECO:0008006" key="3">
    <source>
        <dbReference type="Google" id="ProtNLM"/>
    </source>
</evidence>
<evidence type="ECO:0000313" key="2">
    <source>
        <dbReference type="Proteomes" id="UP000199153"/>
    </source>
</evidence>
<evidence type="ECO:0000313" key="1">
    <source>
        <dbReference type="EMBL" id="SFN78660.1"/>
    </source>
</evidence>
<dbReference type="Proteomes" id="UP000199153">
    <property type="component" value="Unassembled WGS sequence"/>
</dbReference>